<dbReference type="SMART" id="SM00487">
    <property type="entry name" value="DEXDc"/>
    <property type="match status" value="1"/>
</dbReference>
<dbReference type="InterPro" id="IPR001650">
    <property type="entry name" value="Helicase_C-like"/>
</dbReference>
<proteinExistence type="predicted"/>
<name>A0A8B2NVE0_9HYPH</name>
<dbReference type="InterPro" id="IPR014001">
    <property type="entry name" value="Helicase_ATP-bd"/>
</dbReference>
<dbReference type="GO" id="GO:0004386">
    <property type="term" value="F:helicase activity"/>
    <property type="evidence" value="ECO:0007669"/>
    <property type="project" value="UniProtKB-KW"/>
</dbReference>
<organism evidence="3 4">
    <name type="scientific">Acuticoccus sediminis</name>
    <dbReference type="NCBI Taxonomy" id="2184697"/>
    <lineage>
        <taxon>Bacteria</taxon>
        <taxon>Pseudomonadati</taxon>
        <taxon>Pseudomonadota</taxon>
        <taxon>Alphaproteobacteria</taxon>
        <taxon>Hyphomicrobiales</taxon>
        <taxon>Amorphaceae</taxon>
        <taxon>Acuticoccus</taxon>
    </lineage>
</organism>
<dbReference type="Proteomes" id="UP000249590">
    <property type="component" value="Unassembled WGS sequence"/>
</dbReference>
<evidence type="ECO:0000313" key="4">
    <source>
        <dbReference type="Proteomes" id="UP000249590"/>
    </source>
</evidence>
<dbReference type="RefSeq" id="WP_111347746.1">
    <property type="nucleotide sequence ID" value="NZ_QHHQ01000003.1"/>
</dbReference>
<keyword evidence="1" id="KW-0378">Hydrolase</keyword>
<accession>A0A8B2NVE0</accession>
<reference evidence="3 4" key="1">
    <citation type="submission" date="2018-05" db="EMBL/GenBank/DDBJ databases">
        <title>Acuticoccus sediminis sp. nov., isolated from deep-sea sediment of Indian Ocean.</title>
        <authorList>
            <person name="Liu X."/>
            <person name="Lai Q."/>
            <person name="Du Y."/>
            <person name="Sun F."/>
            <person name="Zhang X."/>
            <person name="Wang S."/>
            <person name="Shao Z."/>
        </authorList>
    </citation>
    <scope>NUCLEOTIDE SEQUENCE [LARGE SCALE GENOMIC DNA]</scope>
    <source>
        <strain evidence="3 4">PTG4-2</strain>
    </source>
</reference>
<dbReference type="PROSITE" id="PS51192">
    <property type="entry name" value="HELICASE_ATP_BIND_1"/>
    <property type="match status" value="1"/>
</dbReference>
<dbReference type="GO" id="GO:0016787">
    <property type="term" value="F:hydrolase activity"/>
    <property type="evidence" value="ECO:0007669"/>
    <property type="project" value="UniProtKB-KW"/>
</dbReference>
<dbReference type="SUPFAM" id="SSF52540">
    <property type="entry name" value="P-loop containing nucleoside triphosphate hydrolases"/>
    <property type="match status" value="2"/>
</dbReference>
<dbReference type="Gene3D" id="3.40.50.300">
    <property type="entry name" value="P-loop containing nucleotide triphosphate hydrolases"/>
    <property type="match status" value="2"/>
</dbReference>
<sequence length="468" mass="52333">MSLDAYRDHIARKAIAFDPAGFRVDEATIPSSLFPHQRHGVQFALECGRAALFYDTGLGKTRTALAWGDQVMRKTGKPVLMLAPLAVGTQHVREAVELGVEAEQSRTGSAPVSPKVVVTNYERLKDVNPDLWGGVILDESSVLKSFTGKTTRALIKSFKRTPYRLCCTATPAPNDHTELGQHSQFLGVMDAPEMLSRWFIADQTNMGRYRLKKPAVGPFWDWVASWARCVSKPSDLGFSDEGFQMPELVMHRHLVAADRSANAGGEKDGQARLFRVPDTSATSIHREKRLTSAMRAEQVARIVSAEPDESWVIWVETDYDADAVHAVLDGVVEVRGSMSIEKKEERLRAFSDGEVRVLLSKPSLAGFGLNWQHCARMAFMGLSFSYESFYQAVRRCWRFRQARDVHVHVVCADTEDAIWHAVNRKAGDHDVMKAEMTAAMARAARKSGVRLSYIPEQEARLPAWMVQR</sequence>
<dbReference type="InterPro" id="IPR000330">
    <property type="entry name" value="SNF2_N"/>
</dbReference>
<evidence type="ECO:0000313" key="3">
    <source>
        <dbReference type="EMBL" id="RAI01133.1"/>
    </source>
</evidence>
<keyword evidence="3" id="KW-0067">ATP-binding</keyword>
<keyword evidence="3" id="KW-0547">Nucleotide-binding</keyword>
<dbReference type="PANTHER" id="PTHR45766">
    <property type="entry name" value="DNA ANNEALING HELICASE AND ENDONUCLEASE ZRANB3 FAMILY MEMBER"/>
    <property type="match status" value="1"/>
</dbReference>
<feature type="domain" description="Helicase ATP-binding" evidence="2">
    <location>
        <begin position="41"/>
        <end position="189"/>
    </location>
</feature>
<keyword evidence="4" id="KW-1185">Reference proteome</keyword>
<evidence type="ECO:0000259" key="2">
    <source>
        <dbReference type="PROSITE" id="PS51192"/>
    </source>
</evidence>
<protein>
    <submittedName>
        <fullName evidence="3">Helicase</fullName>
    </submittedName>
</protein>
<dbReference type="GO" id="GO:0006281">
    <property type="term" value="P:DNA repair"/>
    <property type="evidence" value="ECO:0007669"/>
    <property type="project" value="TreeGrafter"/>
</dbReference>
<dbReference type="OrthoDB" id="9800801at2"/>
<gene>
    <name evidence="3" type="ORF">DLJ53_18120</name>
</gene>
<evidence type="ECO:0000256" key="1">
    <source>
        <dbReference type="ARBA" id="ARBA00022801"/>
    </source>
</evidence>
<dbReference type="Pfam" id="PF00176">
    <property type="entry name" value="SNF2-rel_dom"/>
    <property type="match status" value="1"/>
</dbReference>
<dbReference type="Pfam" id="PF00271">
    <property type="entry name" value="Helicase_C"/>
    <property type="match status" value="1"/>
</dbReference>
<dbReference type="InterPro" id="IPR027417">
    <property type="entry name" value="P-loop_NTPase"/>
</dbReference>
<dbReference type="PANTHER" id="PTHR45766:SF6">
    <property type="entry name" value="SWI_SNF-RELATED MATRIX-ASSOCIATED ACTIN-DEPENDENT REGULATOR OF CHROMATIN SUBFAMILY A-LIKE PROTEIN 1"/>
    <property type="match status" value="1"/>
</dbReference>
<dbReference type="GO" id="GO:0031297">
    <property type="term" value="P:replication fork processing"/>
    <property type="evidence" value="ECO:0007669"/>
    <property type="project" value="TreeGrafter"/>
</dbReference>
<dbReference type="GO" id="GO:0005524">
    <property type="term" value="F:ATP binding"/>
    <property type="evidence" value="ECO:0007669"/>
    <property type="project" value="InterPro"/>
</dbReference>
<comment type="caution">
    <text evidence="3">The sequence shown here is derived from an EMBL/GenBank/DDBJ whole genome shotgun (WGS) entry which is preliminary data.</text>
</comment>
<dbReference type="AlphaFoldDB" id="A0A8B2NVE0"/>
<dbReference type="EMBL" id="QHHQ01000003">
    <property type="protein sequence ID" value="RAI01133.1"/>
    <property type="molecule type" value="Genomic_DNA"/>
</dbReference>
<keyword evidence="3" id="KW-0347">Helicase</keyword>